<dbReference type="Gene3D" id="1.10.287.110">
    <property type="entry name" value="DnaJ domain"/>
    <property type="match status" value="1"/>
</dbReference>
<dbReference type="CDD" id="cd06257">
    <property type="entry name" value="DnaJ"/>
    <property type="match status" value="1"/>
</dbReference>
<protein>
    <submittedName>
        <fullName evidence="2">Heat shock protein</fullName>
    </submittedName>
</protein>
<dbReference type="Pfam" id="PF00226">
    <property type="entry name" value="DnaJ"/>
    <property type="match status" value="1"/>
</dbReference>
<gene>
    <name evidence="2" type="ORF">MNB_SV-3-600</name>
</gene>
<sequence>MTNPVDEIEKALEVLALPKFITRAEVKKQYRFLVKKNHPDIGGTVQKMEELNHAYALLIHYIDEFRYTFDKEEILKQFPGADYVQRFNP</sequence>
<dbReference type="InterPro" id="IPR001623">
    <property type="entry name" value="DnaJ_domain"/>
</dbReference>
<accession>A0A1W1CVU8</accession>
<proteinExistence type="predicted"/>
<dbReference type="AlphaFoldDB" id="A0A1W1CVU8"/>
<feature type="domain" description="J" evidence="1">
    <location>
        <begin position="10"/>
        <end position="73"/>
    </location>
</feature>
<evidence type="ECO:0000259" key="1">
    <source>
        <dbReference type="PROSITE" id="PS50076"/>
    </source>
</evidence>
<evidence type="ECO:0000313" key="2">
    <source>
        <dbReference type="EMBL" id="SFV69825.1"/>
    </source>
</evidence>
<dbReference type="EMBL" id="FPHI01000044">
    <property type="protein sequence ID" value="SFV69825.1"/>
    <property type="molecule type" value="Genomic_DNA"/>
</dbReference>
<dbReference type="SUPFAM" id="SSF46565">
    <property type="entry name" value="Chaperone J-domain"/>
    <property type="match status" value="1"/>
</dbReference>
<organism evidence="2">
    <name type="scientific">hydrothermal vent metagenome</name>
    <dbReference type="NCBI Taxonomy" id="652676"/>
    <lineage>
        <taxon>unclassified sequences</taxon>
        <taxon>metagenomes</taxon>
        <taxon>ecological metagenomes</taxon>
    </lineage>
</organism>
<keyword evidence="2" id="KW-0346">Stress response</keyword>
<dbReference type="InterPro" id="IPR036869">
    <property type="entry name" value="J_dom_sf"/>
</dbReference>
<reference evidence="2" key="1">
    <citation type="submission" date="2016-10" db="EMBL/GenBank/DDBJ databases">
        <authorList>
            <person name="de Groot N.N."/>
        </authorList>
    </citation>
    <scope>NUCLEOTIDE SEQUENCE</scope>
</reference>
<name>A0A1W1CVU8_9ZZZZ</name>
<dbReference type="SMART" id="SM00271">
    <property type="entry name" value="DnaJ"/>
    <property type="match status" value="1"/>
</dbReference>
<dbReference type="PROSITE" id="PS50076">
    <property type="entry name" value="DNAJ_2"/>
    <property type="match status" value="1"/>
</dbReference>